<gene>
    <name evidence="1" type="ORF">IAC68_05570</name>
</gene>
<feature type="non-terminal residue" evidence="1">
    <location>
        <position position="57"/>
    </location>
</feature>
<proteinExistence type="predicted"/>
<reference evidence="1" key="2">
    <citation type="journal article" date="2021" name="PeerJ">
        <title>Extensive microbial diversity within the chicken gut microbiome revealed by metagenomics and culture.</title>
        <authorList>
            <person name="Gilroy R."/>
            <person name="Ravi A."/>
            <person name="Getino M."/>
            <person name="Pursley I."/>
            <person name="Horton D.L."/>
            <person name="Alikhan N.F."/>
            <person name="Baker D."/>
            <person name="Gharbi K."/>
            <person name="Hall N."/>
            <person name="Watson M."/>
            <person name="Adriaenssens E.M."/>
            <person name="Foster-Nyarko E."/>
            <person name="Jarju S."/>
            <person name="Secka A."/>
            <person name="Antonio M."/>
            <person name="Oren A."/>
            <person name="Chaudhuri R.R."/>
            <person name="La Ragione R."/>
            <person name="Hildebrand F."/>
            <person name="Pallen M.J."/>
        </authorList>
    </citation>
    <scope>NUCLEOTIDE SEQUENCE</scope>
    <source>
        <strain evidence="1">15467</strain>
    </source>
</reference>
<dbReference type="EMBL" id="JADINB010000125">
    <property type="protein sequence ID" value="MBO8429378.1"/>
    <property type="molecule type" value="Genomic_DNA"/>
</dbReference>
<accession>A0A9D9DKU8</accession>
<protein>
    <submittedName>
        <fullName evidence="1">Uncharacterized protein</fullName>
    </submittedName>
</protein>
<dbReference type="Proteomes" id="UP000823635">
    <property type="component" value="Unassembled WGS sequence"/>
</dbReference>
<evidence type="ECO:0000313" key="1">
    <source>
        <dbReference type="EMBL" id="MBO8429378.1"/>
    </source>
</evidence>
<reference evidence="1" key="1">
    <citation type="submission" date="2020-10" db="EMBL/GenBank/DDBJ databases">
        <authorList>
            <person name="Gilroy R."/>
        </authorList>
    </citation>
    <scope>NUCLEOTIDE SEQUENCE</scope>
    <source>
        <strain evidence="1">15467</strain>
    </source>
</reference>
<dbReference type="AlphaFoldDB" id="A0A9D9DKU8"/>
<comment type="caution">
    <text evidence="1">The sequence shown here is derived from an EMBL/GenBank/DDBJ whole genome shotgun (WGS) entry which is preliminary data.</text>
</comment>
<dbReference type="PROSITE" id="PS51257">
    <property type="entry name" value="PROKAR_LIPOPROTEIN"/>
    <property type="match status" value="1"/>
</dbReference>
<organism evidence="1 2">
    <name type="scientific">Candidatus Egerieousia excrementavium</name>
    <dbReference type="NCBI Taxonomy" id="2840778"/>
    <lineage>
        <taxon>Bacteria</taxon>
        <taxon>Pseudomonadati</taxon>
        <taxon>Bacteroidota</taxon>
        <taxon>Bacteroidia</taxon>
        <taxon>Bacteroidales</taxon>
        <taxon>Candidatus Egerieousia</taxon>
    </lineage>
</organism>
<evidence type="ECO:0000313" key="2">
    <source>
        <dbReference type="Proteomes" id="UP000823635"/>
    </source>
</evidence>
<name>A0A9D9DKU8_9BACT</name>
<sequence length="57" mass="6239">MKTLKTIPVMLLAAALLSCEKSGPENPDPVVPPVPEENTLEVDKTDISLCYLERDTI</sequence>